<proteinExistence type="predicted"/>
<organism evidence="2 3">
    <name type="scientific">Steinernema hermaphroditum</name>
    <dbReference type="NCBI Taxonomy" id="289476"/>
    <lineage>
        <taxon>Eukaryota</taxon>
        <taxon>Metazoa</taxon>
        <taxon>Ecdysozoa</taxon>
        <taxon>Nematoda</taxon>
        <taxon>Chromadorea</taxon>
        <taxon>Rhabditida</taxon>
        <taxon>Tylenchina</taxon>
        <taxon>Panagrolaimomorpha</taxon>
        <taxon>Strongyloidoidea</taxon>
        <taxon>Steinernematidae</taxon>
        <taxon>Steinernema</taxon>
    </lineage>
</organism>
<evidence type="ECO:0000313" key="2">
    <source>
        <dbReference type="EMBL" id="KAK0412923.1"/>
    </source>
</evidence>
<keyword evidence="3" id="KW-1185">Reference proteome</keyword>
<feature type="domain" description="F-box" evidence="1">
    <location>
        <begin position="1"/>
        <end position="47"/>
    </location>
</feature>
<dbReference type="EMBL" id="JAUCMV010000003">
    <property type="protein sequence ID" value="KAK0412923.1"/>
    <property type="molecule type" value="Genomic_DNA"/>
</dbReference>
<dbReference type="Pfam" id="PF12937">
    <property type="entry name" value="F-box-like"/>
    <property type="match status" value="1"/>
</dbReference>
<dbReference type="PROSITE" id="PS50181">
    <property type="entry name" value="FBOX"/>
    <property type="match status" value="1"/>
</dbReference>
<accession>A0AA39LX78</accession>
<dbReference type="AlphaFoldDB" id="A0AA39LX78"/>
<evidence type="ECO:0000259" key="1">
    <source>
        <dbReference type="PROSITE" id="PS50181"/>
    </source>
</evidence>
<protein>
    <recommendedName>
        <fullName evidence="1">F-box domain-containing protein</fullName>
    </recommendedName>
</protein>
<name>A0AA39LX78_9BILA</name>
<dbReference type="InterPro" id="IPR036047">
    <property type="entry name" value="F-box-like_dom_sf"/>
</dbReference>
<comment type="caution">
    <text evidence="2">The sequence shown here is derived from an EMBL/GenBank/DDBJ whole genome shotgun (WGS) entry which is preliminary data.</text>
</comment>
<gene>
    <name evidence="2" type="ORF">QR680_006479</name>
</gene>
<reference evidence="2" key="1">
    <citation type="submission" date="2023-06" db="EMBL/GenBank/DDBJ databases">
        <title>Genomic analysis of the entomopathogenic nematode Steinernema hermaphroditum.</title>
        <authorList>
            <person name="Schwarz E.M."/>
            <person name="Heppert J.K."/>
            <person name="Baniya A."/>
            <person name="Schwartz H.T."/>
            <person name="Tan C.-H."/>
            <person name="Antoshechkin I."/>
            <person name="Sternberg P.W."/>
            <person name="Goodrich-Blair H."/>
            <person name="Dillman A.R."/>
        </authorList>
    </citation>
    <scope>NUCLEOTIDE SEQUENCE</scope>
    <source>
        <strain evidence="2">PS9179</strain>
        <tissue evidence="2">Whole animal</tissue>
    </source>
</reference>
<dbReference type="InterPro" id="IPR001810">
    <property type="entry name" value="F-box_dom"/>
</dbReference>
<dbReference type="SUPFAM" id="SSF81383">
    <property type="entry name" value="F-box domain"/>
    <property type="match status" value="1"/>
</dbReference>
<sequence>MNLSSLPSSILSRLFDNFNSQEQWSNVRLTCKRFRKLIDEKVTYRMCITSSNAAVTLSIAFDMDQKGLFLKELDFSNWGSSGVDGCLQRHTAGLLLLDKSNCTAVTVKNNDCFCPSLPLLIRKLVLPRVANSRKMSHFTWDGGFCCVLEKPSISSVLSEIIHVLPENMESLKVPLDFMYNNGMPTFKRLISLRPKNLSISIPSSKTKLLKDKVKSMRCAIKDINLSLTEMVLCPETEITQEDERLARVIETRISKKLAARPLTVILERSCFRLLDIP</sequence>
<dbReference type="Proteomes" id="UP001175271">
    <property type="component" value="Unassembled WGS sequence"/>
</dbReference>
<evidence type="ECO:0000313" key="3">
    <source>
        <dbReference type="Proteomes" id="UP001175271"/>
    </source>
</evidence>